<dbReference type="InterPro" id="IPR050374">
    <property type="entry name" value="RRT5_SRSF_SR"/>
</dbReference>
<dbReference type="Pfam" id="PF00076">
    <property type="entry name" value="RRM_1"/>
    <property type="match status" value="1"/>
</dbReference>
<keyword evidence="1 2" id="KW-0694">RNA-binding</keyword>
<sequence length="161" mass="17897">MPSMLRFARVMMGADGRSKGCGVVEYESADDAAEAIRTLHDSDLKGRAIFVREDQEPTDREDERPPRREERAPRSRGREERGGGRAEERRGRGDKGGRKERGGREKKEEITAEKLDEDLDSYFSQKKPSKAATAATEAVPADDEIADAAGDVVDEVLEDME</sequence>
<dbReference type="InterPro" id="IPR000504">
    <property type="entry name" value="RRM_dom"/>
</dbReference>
<reference evidence="5" key="1">
    <citation type="submission" date="2021-01" db="EMBL/GenBank/DDBJ databases">
        <authorList>
            <person name="Corre E."/>
            <person name="Pelletier E."/>
            <person name="Niang G."/>
            <person name="Scheremetjew M."/>
            <person name="Finn R."/>
            <person name="Kale V."/>
            <person name="Holt S."/>
            <person name="Cochrane G."/>
            <person name="Meng A."/>
            <person name="Brown T."/>
            <person name="Cohen L."/>
        </authorList>
    </citation>
    <scope>NUCLEOTIDE SEQUENCE</scope>
    <source>
        <strain evidence="5">PLY429</strain>
    </source>
</reference>
<evidence type="ECO:0000256" key="3">
    <source>
        <dbReference type="SAM" id="MobiDB-lite"/>
    </source>
</evidence>
<dbReference type="GO" id="GO:1990904">
    <property type="term" value="C:ribonucleoprotein complex"/>
    <property type="evidence" value="ECO:0007669"/>
    <property type="project" value="TreeGrafter"/>
</dbReference>
<feature type="domain" description="RRM" evidence="4">
    <location>
        <begin position="8"/>
        <end position="56"/>
    </location>
</feature>
<dbReference type="EMBL" id="HBGG01000027">
    <property type="protein sequence ID" value="CAD9197783.1"/>
    <property type="molecule type" value="Transcribed_RNA"/>
</dbReference>
<dbReference type="GO" id="GO:0005737">
    <property type="term" value="C:cytoplasm"/>
    <property type="evidence" value="ECO:0007669"/>
    <property type="project" value="TreeGrafter"/>
</dbReference>
<dbReference type="PANTHER" id="PTHR23003:SF3">
    <property type="entry name" value="FI21236P1-RELATED"/>
    <property type="match status" value="1"/>
</dbReference>
<protein>
    <recommendedName>
        <fullName evidence="4">RRM domain-containing protein</fullName>
    </recommendedName>
</protein>
<evidence type="ECO:0000256" key="1">
    <source>
        <dbReference type="ARBA" id="ARBA00022884"/>
    </source>
</evidence>
<name>A0A7S1SG50_9CHLO</name>
<evidence type="ECO:0000259" key="4">
    <source>
        <dbReference type="PROSITE" id="PS50102"/>
    </source>
</evidence>
<dbReference type="Gene3D" id="3.30.70.330">
    <property type="match status" value="1"/>
</dbReference>
<dbReference type="GO" id="GO:0003729">
    <property type="term" value="F:mRNA binding"/>
    <property type="evidence" value="ECO:0007669"/>
    <property type="project" value="TreeGrafter"/>
</dbReference>
<dbReference type="CDD" id="cd00590">
    <property type="entry name" value="RRM_SF"/>
    <property type="match status" value="1"/>
</dbReference>
<dbReference type="AlphaFoldDB" id="A0A7S1SG50"/>
<dbReference type="GO" id="GO:0005634">
    <property type="term" value="C:nucleus"/>
    <property type="evidence" value="ECO:0007669"/>
    <property type="project" value="TreeGrafter"/>
</dbReference>
<dbReference type="Pfam" id="PF13865">
    <property type="entry name" value="FoP_duplication"/>
    <property type="match status" value="1"/>
</dbReference>
<accession>A0A7S1SG50</accession>
<dbReference type="InterPro" id="IPR025715">
    <property type="entry name" value="FoP_C"/>
</dbReference>
<evidence type="ECO:0000313" key="5">
    <source>
        <dbReference type="EMBL" id="CAD9197783.1"/>
    </source>
</evidence>
<feature type="region of interest" description="Disordered" evidence="3">
    <location>
        <begin position="42"/>
        <end position="146"/>
    </location>
</feature>
<evidence type="ECO:0000256" key="2">
    <source>
        <dbReference type="PROSITE-ProRule" id="PRU00176"/>
    </source>
</evidence>
<dbReference type="PANTHER" id="PTHR23003">
    <property type="entry name" value="RNA RECOGNITION MOTIF RRM DOMAIN CONTAINING PROTEIN"/>
    <property type="match status" value="1"/>
</dbReference>
<dbReference type="SUPFAM" id="SSF54928">
    <property type="entry name" value="RNA-binding domain, RBD"/>
    <property type="match status" value="1"/>
</dbReference>
<dbReference type="InterPro" id="IPR035979">
    <property type="entry name" value="RBD_domain_sf"/>
</dbReference>
<organism evidence="5">
    <name type="scientific">Tetraselmis chuii</name>
    <dbReference type="NCBI Taxonomy" id="63592"/>
    <lineage>
        <taxon>Eukaryota</taxon>
        <taxon>Viridiplantae</taxon>
        <taxon>Chlorophyta</taxon>
        <taxon>core chlorophytes</taxon>
        <taxon>Chlorodendrophyceae</taxon>
        <taxon>Chlorodendrales</taxon>
        <taxon>Chlorodendraceae</taxon>
        <taxon>Tetraselmis</taxon>
    </lineage>
</organism>
<dbReference type="InterPro" id="IPR012677">
    <property type="entry name" value="Nucleotide-bd_a/b_plait_sf"/>
</dbReference>
<proteinExistence type="predicted"/>
<gene>
    <name evidence="5" type="ORF">TCHU04912_LOCUS16</name>
</gene>
<dbReference type="PROSITE" id="PS50102">
    <property type="entry name" value="RRM"/>
    <property type="match status" value="1"/>
</dbReference>
<dbReference type="SMART" id="SM01218">
    <property type="entry name" value="FoP_duplication"/>
    <property type="match status" value="1"/>
</dbReference>
<feature type="compositionally biased region" description="Basic and acidic residues" evidence="3">
    <location>
        <begin position="42"/>
        <end position="114"/>
    </location>
</feature>